<evidence type="ECO:0000256" key="7">
    <source>
        <dbReference type="ARBA" id="ARBA00023054"/>
    </source>
</evidence>
<dbReference type="Pfam" id="PF05609">
    <property type="entry name" value="LAP1_C"/>
    <property type="match status" value="1"/>
</dbReference>
<evidence type="ECO:0000256" key="4">
    <source>
        <dbReference type="ARBA" id="ARBA00022692"/>
    </source>
</evidence>
<feature type="compositionally biased region" description="Basic and acidic residues" evidence="16">
    <location>
        <begin position="70"/>
        <end position="101"/>
    </location>
</feature>
<evidence type="ECO:0000256" key="16">
    <source>
        <dbReference type="SAM" id="MobiDB-lite"/>
    </source>
</evidence>
<keyword evidence="7" id="KW-0175">Coiled coil</keyword>
<reference evidence="20" key="1">
    <citation type="submission" date="2025-08" db="UniProtKB">
        <authorList>
            <consortium name="RefSeq"/>
        </authorList>
    </citation>
    <scope>IDENTIFICATION</scope>
</reference>
<evidence type="ECO:0000256" key="11">
    <source>
        <dbReference type="ARBA" id="ARBA00037580"/>
    </source>
</evidence>
<dbReference type="PANTHER" id="PTHR18843">
    <property type="entry name" value="TORSIN-1A-INTERACTING PROTEIN"/>
    <property type="match status" value="1"/>
</dbReference>
<keyword evidence="5" id="KW-0832">Ubl conjugation</keyword>
<gene>
    <name evidence="20" type="primary">Tor1aip1</name>
</gene>
<dbReference type="GeneID" id="110303219"/>
<name>A0A6P5QNJ7_MUSCR</name>
<comment type="subcellular location">
    <subcellularLocation>
        <location evidence="12">Nucleus inner membrane</location>
        <topology evidence="12">Single-pass membrane protein</topology>
    </subcellularLocation>
</comment>
<feature type="compositionally biased region" description="Polar residues" evidence="16">
    <location>
        <begin position="133"/>
        <end position="142"/>
    </location>
</feature>
<dbReference type="PANTHER" id="PTHR18843:SF6">
    <property type="entry name" value="TORSIN-1A-INTERACTING PROTEIN 1"/>
    <property type="match status" value="1"/>
</dbReference>
<keyword evidence="4" id="KW-0812">Transmembrane</keyword>
<dbReference type="InterPro" id="IPR046753">
    <property type="entry name" value="TOIP1/2_C"/>
</dbReference>
<evidence type="ECO:0000313" key="20">
    <source>
        <dbReference type="RefSeq" id="XP_021029893.1"/>
    </source>
</evidence>
<evidence type="ECO:0000259" key="17">
    <source>
        <dbReference type="Pfam" id="PF05609"/>
    </source>
</evidence>
<feature type="domain" description="Torsin-1A-interacting protein 1/2 N-terminal" evidence="18">
    <location>
        <begin position="145"/>
        <end position="361"/>
    </location>
</feature>
<organism evidence="19 20">
    <name type="scientific">Mus caroli</name>
    <name type="common">Ryukyu mouse</name>
    <name type="synonym">Ricefield mouse</name>
    <dbReference type="NCBI Taxonomy" id="10089"/>
    <lineage>
        <taxon>Eukaryota</taxon>
        <taxon>Metazoa</taxon>
        <taxon>Chordata</taxon>
        <taxon>Craniata</taxon>
        <taxon>Vertebrata</taxon>
        <taxon>Euteleostomi</taxon>
        <taxon>Mammalia</taxon>
        <taxon>Eutheria</taxon>
        <taxon>Euarchontoglires</taxon>
        <taxon>Glires</taxon>
        <taxon>Rodentia</taxon>
        <taxon>Myomorpha</taxon>
        <taxon>Muroidea</taxon>
        <taxon>Muridae</taxon>
        <taxon>Murinae</taxon>
        <taxon>Mus</taxon>
        <taxon>Mus</taxon>
    </lineage>
</organism>
<dbReference type="CTD" id="26092"/>
<evidence type="ECO:0000256" key="2">
    <source>
        <dbReference type="ARBA" id="ARBA00022499"/>
    </source>
</evidence>
<evidence type="ECO:0000256" key="13">
    <source>
        <dbReference type="ARBA" id="ARBA00040724"/>
    </source>
</evidence>
<dbReference type="RefSeq" id="XP_021029893.1">
    <property type="nucleotide sequence ID" value="XM_021174234.2"/>
</dbReference>
<dbReference type="GO" id="GO:0005637">
    <property type="term" value="C:nuclear inner membrane"/>
    <property type="evidence" value="ECO:0007669"/>
    <property type="project" value="UniProtKB-SubCell"/>
</dbReference>
<comment type="similarity">
    <text evidence="1">Belongs to the TOR1AIP family.</text>
</comment>
<feature type="compositionally biased region" description="Acidic residues" evidence="16">
    <location>
        <begin position="231"/>
        <end position="240"/>
    </location>
</feature>
<evidence type="ECO:0000256" key="1">
    <source>
        <dbReference type="ARBA" id="ARBA00007860"/>
    </source>
</evidence>
<dbReference type="InterPro" id="IPR038599">
    <property type="entry name" value="LAP1C-like_C_sf"/>
</dbReference>
<dbReference type="Proteomes" id="UP000515126">
    <property type="component" value="Chromosome 1"/>
</dbReference>
<keyword evidence="6" id="KW-1133">Transmembrane helix</keyword>
<feature type="compositionally biased region" description="Basic and acidic residues" evidence="16">
    <location>
        <begin position="115"/>
        <end position="132"/>
    </location>
</feature>
<evidence type="ECO:0000256" key="8">
    <source>
        <dbReference type="ARBA" id="ARBA00023136"/>
    </source>
</evidence>
<evidence type="ECO:0000256" key="12">
    <source>
        <dbReference type="ARBA" id="ARBA00037876"/>
    </source>
</evidence>
<feature type="compositionally biased region" description="Basic and acidic residues" evidence="16">
    <location>
        <begin position="24"/>
        <end position="38"/>
    </location>
</feature>
<evidence type="ECO:0000256" key="14">
    <source>
        <dbReference type="ARBA" id="ARBA00062131"/>
    </source>
</evidence>
<keyword evidence="9" id="KW-0325">Glycoprotein</keyword>
<dbReference type="InterPro" id="IPR046754">
    <property type="entry name" value="TOIP1/2_N"/>
</dbReference>
<feature type="compositionally biased region" description="Basic and acidic residues" evidence="16">
    <location>
        <begin position="251"/>
        <end position="272"/>
    </location>
</feature>
<evidence type="ECO:0000256" key="15">
    <source>
        <dbReference type="ARBA" id="ARBA00076656"/>
    </source>
</evidence>
<evidence type="ECO:0000256" key="10">
    <source>
        <dbReference type="ARBA" id="ARBA00023242"/>
    </source>
</evidence>
<evidence type="ECO:0000259" key="18">
    <source>
        <dbReference type="Pfam" id="PF20443"/>
    </source>
</evidence>
<keyword evidence="3" id="KW-0597">Phosphoprotein</keyword>
<feature type="domain" description="Torsin-1A-interacting protein 1/2 AAA+ activator" evidence="17">
    <location>
        <begin position="366"/>
        <end position="595"/>
    </location>
</feature>
<accession>A0A6P5QNJ7</accession>
<keyword evidence="2" id="KW-1017">Isopeptide bond</keyword>
<proteinExistence type="inferred from homology"/>
<evidence type="ECO:0000256" key="3">
    <source>
        <dbReference type="ARBA" id="ARBA00022553"/>
    </source>
</evidence>
<keyword evidence="19" id="KW-1185">Reference proteome</keyword>
<evidence type="ECO:0000313" key="19">
    <source>
        <dbReference type="Proteomes" id="UP000515126"/>
    </source>
</evidence>
<evidence type="ECO:0000256" key="9">
    <source>
        <dbReference type="ARBA" id="ARBA00023180"/>
    </source>
</evidence>
<sequence>MAGERWQAEGPGEGWAIYVTPRAPIREGRPRLDPRNGDSSDAPAYGAHPSRRRRREVRFSEEPAEVYGDFEPRAAKERSPGGRRTPPEKFRPASAGEEVRESAYNLRSRPRRQRRAQEAEEMKTRRSARLEQHSQQPQLSPARSSRGLRDSPSSSEDREEDEPSSRPVTSQTASKKTLRTPEASVMNEDPISNLCRPPLRSPRPDLTYQTNGNTKTNEREATTAQQVNFFEEGETEDDLESSYSDVTLRARPSDSLESRDEATPAAGKHPESLRGLPHNQDFPAHENQPLLLTSGCQENPQEWVEQAVRMRNRMAYNNIQKSNFGNQSPSTSRPQAAIQHPNEPSVKIKWWLLGLVATLAVGIFWFFHTPAVETTAVQEFQNQMKQLQSKYQSQNEKLWKRGTTFLEKHLNNSLPRPQPAILLLTAAQDAAEVLKCLSEQIADAYSSFRSVRAIRIDGAGKAAQDSDLVKHEVDQELTDGFRNGQNAAVVHRFESLPAGSTLIFYKYCDHENAAFKDVALVLTVLLDEKTLEASLGLKEIEEKVRDFLKVKFTSSSTASSYNHMDPDKLSGLWSRISHLVLPVQPENALKAGSCL</sequence>
<dbReference type="Gene3D" id="3.40.50.12190">
    <property type="match status" value="1"/>
</dbReference>
<evidence type="ECO:0000256" key="5">
    <source>
        <dbReference type="ARBA" id="ARBA00022843"/>
    </source>
</evidence>
<dbReference type="InterPro" id="IPR008662">
    <property type="entry name" value="TOIP1/2"/>
</dbReference>
<evidence type="ECO:0000256" key="6">
    <source>
        <dbReference type="ARBA" id="ARBA00022989"/>
    </source>
</evidence>
<protein>
    <recommendedName>
        <fullName evidence="13">Torsin-1A-interacting protein 1</fullName>
    </recommendedName>
    <alternativeName>
        <fullName evidence="15">Lamina-associated polypeptide 1B</fullName>
    </alternativeName>
</protein>
<dbReference type="KEGG" id="mcal:110303219"/>
<dbReference type="GO" id="GO:0071763">
    <property type="term" value="P:nuclear membrane organization"/>
    <property type="evidence" value="ECO:0007669"/>
    <property type="project" value="TreeGrafter"/>
</dbReference>
<comment type="function">
    <text evidence="11">Required for nuclear membrane integrity. Induces TOR1A and TOR1B ATPase activity and is required for their location on the nuclear membrane. Binds to A- and B-type lamins. Possible role in membrane attachment and assembly of the nuclear lamina.</text>
</comment>
<dbReference type="GO" id="GO:0001671">
    <property type="term" value="F:ATPase activator activity"/>
    <property type="evidence" value="ECO:0007669"/>
    <property type="project" value="InterPro"/>
</dbReference>
<dbReference type="AlphaFoldDB" id="A0A6P5QNJ7"/>
<keyword evidence="8" id="KW-0472">Membrane</keyword>
<dbReference type="FunFam" id="3.40.50.12190:FF:000001">
    <property type="entry name" value="torsin-1A-interacting protein 1 isoform X1"/>
    <property type="match status" value="1"/>
</dbReference>
<comment type="subunit">
    <text evidence="14">Interacts with ATP1B4. Interacts with TOR1A (ATP-bound). Interacts with TOR1B, TOR2A and TOR3A. Interacts with VIM.</text>
</comment>
<dbReference type="Pfam" id="PF20443">
    <property type="entry name" value="LAP1_N"/>
    <property type="match status" value="1"/>
</dbReference>
<feature type="region of interest" description="Disordered" evidence="16">
    <location>
        <begin position="1"/>
        <end position="286"/>
    </location>
</feature>
<keyword evidence="10" id="KW-0539">Nucleus</keyword>